<dbReference type="PANTHER" id="PTHR45527:SF1">
    <property type="entry name" value="FATTY ACID SYNTHASE"/>
    <property type="match status" value="1"/>
</dbReference>
<gene>
    <name evidence="4" type="ORF">BDV33DRAFT_201507</name>
</gene>
<dbReference type="GO" id="GO:0044550">
    <property type="term" value="P:secondary metabolite biosynthetic process"/>
    <property type="evidence" value="ECO:0007669"/>
    <property type="project" value="TreeGrafter"/>
</dbReference>
<dbReference type="Gene3D" id="1.10.1200.10">
    <property type="entry name" value="ACP-like"/>
    <property type="match status" value="1"/>
</dbReference>
<organism evidence="4 5">
    <name type="scientific">Aspergillus novoparasiticus</name>
    <dbReference type="NCBI Taxonomy" id="986946"/>
    <lineage>
        <taxon>Eukaryota</taxon>
        <taxon>Fungi</taxon>
        <taxon>Dikarya</taxon>
        <taxon>Ascomycota</taxon>
        <taxon>Pezizomycotina</taxon>
        <taxon>Eurotiomycetes</taxon>
        <taxon>Eurotiomycetidae</taxon>
        <taxon>Eurotiales</taxon>
        <taxon>Aspergillaceae</taxon>
        <taxon>Aspergillus</taxon>
        <taxon>Aspergillus subgen. Circumdati</taxon>
    </lineage>
</organism>
<dbReference type="EMBL" id="ML733412">
    <property type="protein sequence ID" value="KAB8222526.1"/>
    <property type="molecule type" value="Genomic_DNA"/>
</dbReference>
<dbReference type="Pfam" id="PF00550">
    <property type="entry name" value="PP-binding"/>
    <property type="match status" value="1"/>
</dbReference>
<protein>
    <recommendedName>
        <fullName evidence="3">Carrier domain-containing protein</fullName>
    </recommendedName>
</protein>
<dbReference type="GO" id="GO:0031177">
    <property type="term" value="F:phosphopantetheine binding"/>
    <property type="evidence" value="ECO:0007669"/>
    <property type="project" value="TreeGrafter"/>
</dbReference>
<dbReference type="InterPro" id="IPR036736">
    <property type="entry name" value="ACP-like_sf"/>
</dbReference>
<dbReference type="GO" id="GO:0016874">
    <property type="term" value="F:ligase activity"/>
    <property type="evidence" value="ECO:0007669"/>
    <property type="project" value="UniProtKB-KW"/>
</dbReference>
<evidence type="ECO:0000259" key="3">
    <source>
        <dbReference type="PROSITE" id="PS50075"/>
    </source>
</evidence>
<comment type="similarity">
    <text evidence="2">Belongs to the NRP synthetase family.</text>
</comment>
<dbReference type="AlphaFoldDB" id="A0A5N6EYE8"/>
<dbReference type="SUPFAM" id="SSF47336">
    <property type="entry name" value="ACP-like"/>
    <property type="match status" value="1"/>
</dbReference>
<reference evidence="4 5" key="1">
    <citation type="submission" date="2019-04" db="EMBL/GenBank/DDBJ databases">
        <title>Fungal friends and foes A comparative genomics study of 23 Aspergillus species from section Flavi.</title>
        <authorList>
            <consortium name="DOE Joint Genome Institute"/>
            <person name="Kjaerbolling I."/>
            <person name="Vesth T.C."/>
            <person name="Frisvad J.C."/>
            <person name="Nybo J.L."/>
            <person name="Theobald S."/>
            <person name="Kildgaard S."/>
            <person name="Petersen T.I."/>
            <person name="Kuo A."/>
            <person name="Sato A."/>
            <person name="Lyhne E.K."/>
            <person name="Kogle M.E."/>
            <person name="Wiebenga A."/>
            <person name="Kun R.S."/>
            <person name="Lubbers R.J."/>
            <person name="Makela M.R."/>
            <person name="Barry K."/>
            <person name="Chovatia M."/>
            <person name="Clum A."/>
            <person name="Daum C."/>
            <person name="Haridas S."/>
            <person name="He G."/>
            <person name="LaButti K."/>
            <person name="Lipzen A."/>
            <person name="Mondo S."/>
            <person name="Pangilinan J."/>
            <person name="Riley R."/>
            <person name="Salamov A."/>
            <person name="Simmons B.A."/>
            <person name="Magnuson J.K."/>
            <person name="Henrissat B."/>
            <person name="Mortensen U.H."/>
            <person name="Larsen T.O."/>
            <person name="De vries R.P."/>
            <person name="Grigoriev I.V."/>
            <person name="Machida M."/>
            <person name="Baker S.E."/>
            <person name="Andersen M.R."/>
        </authorList>
    </citation>
    <scope>NUCLEOTIDE SEQUENCE [LARGE SCALE GENOMIC DNA]</scope>
    <source>
        <strain evidence="4 5">CBS 126849</strain>
    </source>
</reference>
<accession>A0A5N6EYE8</accession>
<feature type="domain" description="Carrier" evidence="3">
    <location>
        <begin position="41"/>
        <end position="117"/>
    </location>
</feature>
<dbReference type="PANTHER" id="PTHR45527">
    <property type="entry name" value="NONRIBOSOMAL PEPTIDE SYNTHETASE"/>
    <property type="match status" value="1"/>
</dbReference>
<evidence type="ECO:0000256" key="2">
    <source>
        <dbReference type="ARBA" id="ARBA00029454"/>
    </source>
</evidence>
<dbReference type="GO" id="GO:0005737">
    <property type="term" value="C:cytoplasm"/>
    <property type="evidence" value="ECO:0007669"/>
    <property type="project" value="TreeGrafter"/>
</dbReference>
<proteinExistence type="inferred from homology"/>
<name>A0A5N6EYE8_9EURO</name>
<dbReference type="Proteomes" id="UP000326799">
    <property type="component" value="Unassembled WGS sequence"/>
</dbReference>
<dbReference type="GO" id="GO:0043041">
    <property type="term" value="P:amino acid activation for nonribosomal peptide biosynthetic process"/>
    <property type="evidence" value="ECO:0007669"/>
    <property type="project" value="TreeGrafter"/>
</dbReference>
<keyword evidence="5" id="KW-1185">Reference proteome</keyword>
<dbReference type="InterPro" id="IPR023213">
    <property type="entry name" value="CAT-like_dom_sf"/>
</dbReference>
<evidence type="ECO:0000256" key="1">
    <source>
        <dbReference type="ARBA" id="ARBA00022598"/>
    </source>
</evidence>
<dbReference type="PROSITE" id="PS50075">
    <property type="entry name" value="CARRIER"/>
    <property type="match status" value="1"/>
</dbReference>
<dbReference type="Gene3D" id="3.30.559.10">
    <property type="entry name" value="Chloramphenicol acetyltransferase-like domain"/>
    <property type="match status" value="1"/>
</dbReference>
<dbReference type="SUPFAM" id="SSF52777">
    <property type="entry name" value="CoA-dependent acyltransferases"/>
    <property type="match status" value="1"/>
</dbReference>
<sequence length="234" mass="26227">MKKLPQNYKTDRRKLRSDACRLGYKALLASSLPVSDKPLEPPANDKERMLAELWAGILDQDVTGIGRHSNFLALGGDSPAAIRLVAASRSKNLGFTTQDILRCPIFKNLAELAIVGKTDVGNAVITDDAKHDLSWHHNTITLRATDFQEWAASVGAINGRWIDHLVYDFKGRLDLQQLEGSCKGLVEAHSILRSVFELIDDRIHMRVHHAKDVPFRIHHATIDEMEDKATEYTL</sequence>
<keyword evidence="1" id="KW-0436">Ligase</keyword>
<evidence type="ECO:0000313" key="5">
    <source>
        <dbReference type="Proteomes" id="UP000326799"/>
    </source>
</evidence>
<evidence type="ECO:0000313" key="4">
    <source>
        <dbReference type="EMBL" id="KAB8222526.1"/>
    </source>
</evidence>
<dbReference type="InterPro" id="IPR009081">
    <property type="entry name" value="PP-bd_ACP"/>
</dbReference>